<dbReference type="CDD" id="cd02214">
    <property type="entry name" value="cupin_MJ1618"/>
    <property type="match status" value="1"/>
</dbReference>
<dbReference type="SUPFAM" id="SSF51182">
    <property type="entry name" value="RmlC-like cupins"/>
    <property type="match status" value="1"/>
</dbReference>
<dbReference type="Proteomes" id="UP000434044">
    <property type="component" value="Unassembled WGS sequence"/>
</dbReference>
<dbReference type="InterPro" id="IPR011051">
    <property type="entry name" value="RmlC_Cupin_sf"/>
</dbReference>
<reference evidence="2 3" key="1">
    <citation type="submission" date="2019-11" db="EMBL/GenBank/DDBJ databases">
        <title>Whole-genome sequence of the anaerobic purple sulfur bacterium Allochromatium palmeri DSM 15591.</title>
        <authorList>
            <person name="Kyndt J.A."/>
            <person name="Meyer T.E."/>
        </authorList>
    </citation>
    <scope>NUCLEOTIDE SEQUENCE [LARGE SCALE GENOMIC DNA]</scope>
    <source>
        <strain evidence="2 3">DSM 15591</strain>
    </source>
</reference>
<dbReference type="Gene3D" id="2.60.120.10">
    <property type="entry name" value="Jelly Rolls"/>
    <property type="match status" value="1"/>
</dbReference>
<dbReference type="OrthoDB" id="7870362at2"/>
<dbReference type="RefSeq" id="WP_155449398.1">
    <property type="nucleotide sequence ID" value="NZ_WNKT01000010.1"/>
</dbReference>
<comment type="caution">
    <text evidence="2">The sequence shown here is derived from an EMBL/GenBank/DDBJ whole genome shotgun (WGS) entry which is preliminary data.</text>
</comment>
<dbReference type="Pfam" id="PF07883">
    <property type="entry name" value="Cupin_2"/>
    <property type="match status" value="1"/>
</dbReference>
<dbReference type="PANTHER" id="PTHR36114:SF1">
    <property type="entry name" value="16.7 KDA PROTEIN IN WHIE LOCUS"/>
    <property type="match status" value="1"/>
</dbReference>
<dbReference type="AlphaFoldDB" id="A0A6N8ED24"/>
<dbReference type="InterPro" id="IPR052044">
    <property type="entry name" value="PKS_Associated_Protein"/>
</dbReference>
<proteinExistence type="predicted"/>
<dbReference type="EMBL" id="WNKT01000010">
    <property type="protein sequence ID" value="MTW20809.1"/>
    <property type="molecule type" value="Genomic_DNA"/>
</dbReference>
<evidence type="ECO:0000313" key="2">
    <source>
        <dbReference type="EMBL" id="MTW20809.1"/>
    </source>
</evidence>
<evidence type="ECO:0000313" key="3">
    <source>
        <dbReference type="Proteomes" id="UP000434044"/>
    </source>
</evidence>
<evidence type="ECO:0000259" key="1">
    <source>
        <dbReference type="Pfam" id="PF07883"/>
    </source>
</evidence>
<feature type="domain" description="Cupin type-2" evidence="1">
    <location>
        <begin position="42"/>
        <end position="110"/>
    </location>
</feature>
<dbReference type="PANTHER" id="PTHR36114">
    <property type="entry name" value="16.7 KDA PROTEIN IN WHIE LOCUS"/>
    <property type="match status" value="1"/>
</dbReference>
<gene>
    <name evidence="2" type="ORF">GJ668_06820</name>
</gene>
<accession>A0A6N8ED24</accession>
<organism evidence="2 3">
    <name type="scientific">Allochromatium palmeri</name>
    <dbReference type="NCBI Taxonomy" id="231048"/>
    <lineage>
        <taxon>Bacteria</taxon>
        <taxon>Pseudomonadati</taxon>
        <taxon>Pseudomonadota</taxon>
        <taxon>Gammaproteobacteria</taxon>
        <taxon>Chromatiales</taxon>
        <taxon>Chromatiaceae</taxon>
        <taxon>Allochromatium</taxon>
    </lineage>
</organism>
<protein>
    <submittedName>
        <fullName evidence="2">Cupin domain-containing protein</fullName>
    </submittedName>
</protein>
<dbReference type="InterPro" id="IPR013096">
    <property type="entry name" value="Cupin_2"/>
</dbReference>
<dbReference type="InterPro" id="IPR014710">
    <property type="entry name" value="RmlC-like_jellyroll"/>
</dbReference>
<sequence>MSLKRALVHSPVESDEYFMEEGCFILEGWNRPEDPALSIARARVEPGDRTRLHRLVGVIERYLILAGSGLLEVEGLVPRRVGPGDLVYIPAGAAQRIENDGDCDLIFLAICTPRFTPEVYQDIEPD</sequence>
<name>A0A6N8ED24_9GAMM</name>
<keyword evidence="3" id="KW-1185">Reference proteome</keyword>